<keyword evidence="4" id="KW-1185">Reference proteome</keyword>
<feature type="compositionally biased region" description="Polar residues" evidence="1">
    <location>
        <begin position="368"/>
        <end position="381"/>
    </location>
</feature>
<keyword evidence="3" id="KW-0418">Kinase</keyword>
<proteinExistence type="predicted"/>
<gene>
    <name evidence="3" type="ORF">cyc_05809</name>
</gene>
<name>A0A1D3CXP8_9EIME</name>
<protein>
    <submittedName>
        <fullName evidence="3">TBC domain-containing protein kinase (Incomplete catalytic triad)</fullName>
    </submittedName>
</protein>
<dbReference type="InParanoid" id="A0A1D3CXP8"/>
<dbReference type="InterPro" id="IPR000195">
    <property type="entry name" value="Rab-GAP-TBC_dom"/>
</dbReference>
<dbReference type="EMBL" id="JROU02001573">
    <property type="protein sequence ID" value="OEH75962.1"/>
    <property type="molecule type" value="Genomic_DNA"/>
</dbReference>
<feature type="domain" description="Rab-GAP TBC" evidence="2">
    <location>
        <begin position="50"/>
        <end position="142"/>
    </location>
</feature>
<dbReference type="InterPro" id="IPR035969">
    <property type="entry name" value="Rab-GAP_TBC_sf"/>
</dbReference>
<feature type="region of interest" description="Disordered" evidence="1">
    <location>
        <begin position="285"/>
        <end position="314"/>
    </location>
</feature>
<feature type="region of interest" description="Disordered" evidence="1">
    <location>
        <begin position="368"/>
        <end position="419"/>
    </location>
</feature>
<evidence type="ECO:0000313" key="3">
    <source>
        <dbReference type="EMBL" id="OEH75962.1"/>
    </source>
</evidence>
<keyword evidence="3" id="KW-0808">Transferase</keyword>
<organism evidence="3 4">
    <name type="scientific">Cyclospora cayetanensis</name>
    <dbReference type="NCBI Taxonomy" id="88456"/>
    <lineage>
        <taxon>Eukaryota</taxon>
        <taxon>Sar</taxon>
        <taxon>Alveolata</taxon>
        <taxon>Apicomplexa</taxon>
        <taxon>Conoidasida</taxon>
        <taxon>Coccidia</taxon>
        <taxon>Eucoccidiorida</taxon>
        <taxon>Eimeriorina</taxon>
        <taxon>Eimeriidae</taxon>
        <taxon>Cyclospora</taxon>
    </lineage>
</organism>
<dbReference type="VEuPathDB" id="ToxoDB:LOC34622106"/>
<dbReference type="SUPFAM" id="SSF47923">
    <property type="entry name" value="Ypt/Rab-GAP domain of gyp1p"/>
    <property type="match status" value="1"/>
</dbReference>
<feature type="compositionally biased region" description="Basic residues" evidence="1">
    <location>
        <begin position="151"/>
        <end position="160"/>
    </location>
</feature>
<feature type="region of interest" description="Disordered" evidence="1">
    <location>
        <begin position="613"/>
        <end position="637"/>
    </location>
</feature>
<feature type="region of interest" description="Disordered" evidence="1">
    <location>
        <begin position="148"/>
        <end position="170"/>
    </location>
</feature>
<dbReference type="Pfam" id="PF00566">
    <property type="entry name" value="RabGAP-TBC"/>
    <property type="match status" value="1"/>
</dbReference>
<dbReference type="VEuPathDB" id="ToxoDB:cyc_05809"/>
<dbReference type="GO" id="GO:0016301">
    <property type="term" value="F:kinase activity"/>
    <property type="evidence" value="ECO:0007669"/>
    <property type="project" value="UniProtKB-KW"/>
</dbReference>
<dbReference type="Proteomes" id="UP000095192">
    <property type="component" value="Unassembled WGS sequence"/>
</dbReference>
<reference evidence="3 4" key="1">
    <citation type="journal article" date="2016" name="BMC Genomics">
        <title>Comparative genomics reveals Cyclospora cayetanensis possesses coccidia-like metabolism and invasion components but unique surface antigens.</title>
        <authorList>
            <person name="Liu S."/>
            <person name="Wang L."/>
            <person name="Zheng H."/>
            <person name="Xu Z."/>
            <person name="Roellig D.M."/>
            <person name="Li N."/>
            <person name="Frace M.A."/>
            <person name="Tang K."/>
            <person name="Arrowood M.J."/>
            <person name="Moss D.M."/>
            <person name="Zhang L."/>
            <person name="Feng Y."/>
            <person name="Xiao L."/>
        </authorList>
    </citation>
    <scope>NUCLEOTIDE SEQUENCE [LARGE SCALE GENOMIC DNA]</scope>
    <source>
        <strain evidence="3 4">CHN_HEN01</strain>
    </source>
</reference>
<accession>A0A1D3CXP8</accession>
<dbReference type="AlphaFoldDB" id="A0A1D3CXP8"/>
<comment type="caution">
    <text evidence="3">The sequence shown here is derived from an EMBL/GenBank/DDBJ whole genome shotgun (WGS) entry which is preliminary data.</text>
</comment>
<evidence type="ECO:0000256" key="1">
    <source>
        <dbReference type="SAM" id="MobiDB-lite"/>
    </source>
</evidence>
<evidence type="ECO:0000313" key="4">
    <source>
        <dbReference type="Proteomes" id="UP000095192"/>
    </source>
</evidence>
<sequence length="710" mass="76449">MGINLVGVLHTTNVAFQEAAASLEFLALEALQSSEFSQYHEYNDLLGSTEGRRRLVTLVGVALQRNPLYVSVRGMDALAAPLLLLFYERENVALACLEKLLQDFQQHLFAADSASFLRRQLAASNRLLAFVDPTLALHLYRLGERNTRTPAQKRGRKSTRRGQAGVKILRPKREKRPLTSDCVRETRCSGRGDGVSPPTFVHFLTLCILHFLRVPLMSFSPGEESTAIRLLQTCFAFINIPALCAAAVALQNAVPWSLALLPSPQEVRADAEAAEKPSCGGIITTDAPAEGAQTAPTAATDRASKPPADSGKAVKRLVVETSSGEKRLEAASTDGALHPQHAHATTLVREKASEAQQFFIGDKELTRTHTSIQQQGQTQDNEGFPHCNAEKPSAVHGRASTPSSCEGDAQGASHRKHASWKSRALMRVVKGPALMLLGAPRKTTAARNLQRGGLNEGKRCCADPMEALYSSEPLVSRWWEKMTEAAFLETTSQSWNAGGTGSTPSLASEAGDFEEKALQPPCIGVDVLLQFSEESVVLDMRPRALFEVLHFNKSIHITPKDVGELICLLKEGQMSLPDPKGVHVQVQKLGSSKPLIGKMTLAGNASPLEPLQAASEASAAVGPPHSEPSEGAQWKSGLSPAASGVLQPWISPVMHRLPLIVVVGDKEDCGSGLARRLLMAGIACVCVLLGGIDALQLDAPNDFLARKYQN</sequence>
<evidence type="ECO:0000259" key="2">
    <source>
        <dbReference type="Pfam" id="PF00566"/>
    </source>
</evidence>